<dbReference type="InterPro" id="IPR011701">
    <property type="entry name" value="MFS"/>
</dbReference>
<dbReference type="InterPro" id="IPR036259">
    <property type="entry name" value="MFS_trans_sf"/>
</dbReference>
<dbReference type="RefSeq" id="WP_210899395.1">
    <property type="nucleotide sequence ID" value="NZ_CP071696.1"/>
</dbReference>
<accession>A0A975FMC7</accession>
<feature type="transmembrane region" description="Helical" evidence="6">
    <location>
        <begin position="171"/>
        <end position="190"/>
    </location>
</feature>
<comment type="subcellular location">
    <subcellularLocation>
        <location evidence="1">Cell membrane</location>
        <topology evidence="1">Multi-pass membrane protein</topology>
    </subcellularLocation>
</comment>
<dbReference type="InterPro" id="IPR052524">
    <property type="entry name" value="MFS_Cyanate_Porter"/>
</dbReference>
<dbReference type="GO" id="GO:0005886">
    <property type="term" value="C:plasma membrane"/>
    <property type="evidence" value="ECO:0007669"/>
    <property type="project" value="UniProtKB-SubCell"/>
</dbReference>
<evidence type="ECO:0000256" key="6">
    <source>
        <dbReference type="SAM" id="Phobius"/>
    </source>
</evidence>
<feature type="transmembrane region" description="Helical" evidence="6">
    <location>
        <begin position="279"/>
        <end position="300"/>
    </location>
</feature>
<dbReference type="InterPro" id="IPR020846">
    <property type="entry name" value="MFS_dom"/>
</dbReference>
<name>A0A975FMC7_9MICO</name>
<feature type="transmembrane region" description="Helical" evidence="6">
    <location>
        <begin position="307"/>
        <end position="326"/>
    </location>
</feature>
<evidence type="ECO:0000256" key="4">
    <source>
        <dbReference type="ARBA" id="ARBA00023136"/>
    </source>
</evidence>
<feature type="transmembrane region" description="Helical" evidence="6">
    <location>
        <begin position="240"/>
        <end position="259"/>
    </location>
</feature>
<feature type="transmembrane region" description="Helical" evidence="6">
    <location>
        <begin position="81"/>
        <end position="99"/>
    </location>
</feature>
<keyword evidence="4 6" id="KW-0472">Membrane</keyword>
<dbReference type="PROSITE" id="PS50850">
    <property type="entry name" value="MFS"/>
    <property type="match status" value="1"/>
</dbReference>
<evidence type="ECO:0000259" key="7">
    <source>
        <dbReference type="PROSITE" id="PS50850"/>
    </source>
</evidence>
<dbReference type="Proteomes" id="UP000671914">
    <property type="component" value="Chromosome"/>
</dbReference>
<feature type="compositionally biased region" description="Acidic residues" evidence="5">
    <location>
        <begin position="218"/>
        <end position="228"/>
    </location>
</feature>
<evidence type="ECO:0000256" key="1">
    <source>
        <dbReference type="ARBA" id="ARBA00004651"/>
    </source>
</evidence>
<feature type="transmembrane region" description="Helical" evidence="6">
    <location>
        <begin position="394"/>
        <end position="415"/>
    </location>
</feature>
<evidence type="ECO:0000256" key="5">
    <source>
        <dbReference type="SAM" id="MobiDB-lite"/>
    </source>
</evidence>
<dbReference type="KEGG" id="aarc:G127AT_02350"/>
<protein>
    <submittedName>
        <fullName evidence="8">MFS transporter</fullName>
    </submittedName>
</protein>
<evidence type="ECO:0000313" key="9">
    <source>
        <dbReference type="Proteomes" id="UP000671914"/>
    </source>
</evidence>
<evidence type="ECO:0000256" key="2">
    <source>
        <dbReference type="ARBA" id="ARBA00022692"/>
    </source>
</evidence>
<keyword evidence="3 6" id="KW-1133">Transmembrane helix</keyword>
<feature type="compositionally biased region" description="Low complexity" evidence="5">
    <location>
        <begin position="199"/>
        <end position="217"/>
    </location>
</feature>
<evidence type="ECO:0000313" key="8">
    <source>
        <dbReference type="EMBL" id="QTX05100.1"/>
    </source>
</evidence>
<organism evidence="8 9">
    <name type="scientific">Agromyces archimandritae</name>
    <dbReference type="NCBI Taxonomy" id="2781962"/>
    <lineage>
        <taxon>Bacteria</taxon>
        <taxon>Bacillati</taxon>
        <taxon>Actinomycetota</taxon>
        <taxon>Actinomycetes</taxon>
        <taxon>Micrococcales</taxon>
        <taxon>Microbacteriaceae</taxon>
        <taxon>Agromyces</taxon>
    </lineage>
</organism>
<dbReference type="Pfam" id="PF07690">
    <property type="entry name" value="MFS_1"/>
    <property type="match status" value="1"/>
</dbReference>
<feature type="transmembrane region" description="Helical" evidence="6">
    <location>
        <begin position="49"/>
        <end position="69"/>
    </location>
</feature>
<feature type="transmembrane region" description="Helical" evidence="6">
    <location>
        <begin position="363"/>
        <end position="382"/>
    </location>
</feature>
<dbReference type="GO" id="GO:0022857">
    <property type="term" value="F:transmembrane transporter activity"/>
    <property type="evidence" value="ECO:0007669"/>
    <property type="project" value="InterPro"/>
</dbReference>
<dbReference type="EMBL" id="CP071696">
    <property type="protein sequence ID" value="QTX05100.1"/>
    <property type="molecule type" value="Genomic_DNA"/>
</dbReference>
<feature type="domain" description="Major facilitator superfamily (MFS) profile" evidence="7">
    <location>
        <begin position="14"/>
        <end position="420"/>
    </location>
</feature>
<feature type="transmembrane region" description="Helical" evidence="6">
    <location>
        <begin position="105"/>
        <end position="124"/>
    </location>
</feature>
<evidence type="ECO:0000256" key="3">
    <source>
        <dbReference type="ARBA" id="ARBA00022989"/>
    </source>
</evidence>
<keyword evidence="2 6" id="KW-0812">Transmembrane</keyword>
<gene>
    <name evidence="8" type="ORF">G127AT_02350</name>
</gene>
<sequence>MSPVPAAPLWAGRTLALLGIILVACNLRSAVASLSPVLEMLERDIPLNATLVGALGMLPPLCYAVFGILTPLVTRRFGLEPVLIASLLALSIGLLGRGAAGDAVVLFGASALSFAAIGVGNVLLPPLVKRYFPDRVGLMTTVYATAMSLSTLVPPLVAVPVADAAGWRVSLGEWALLAVVSLVPWIVLAVRETSERRAAAAGAPAEPEAHAPGMADGAEPEELPEEPEPAGLRHALRSPVAWSLMVVFAVSGFTAYSGFAWMPQIVADIAGATPAEAGALLALFAGAGLPAGIIVPIVAARFGRVRLLIGIATACQLTGAAGLLAVPTTATWLWVFLLGSGPLLFPLSLVLINMRTRTHAGSVALSGFVQSIGYIIAAAGPMLTGGLHDLTGGWTGPLVMLGSACIASALAGLVISRPRYFEDDTGADAGGSLRSGRAGARALRRR</sequence>
<keyword evidence="9" id="KW-1185">Reference proteome</keyword>
<dbReference type="PANTHER" id="PTHR23523">
    <property type="match status" value="1"/>
</dbReference>
<feature type="transmembrane region" description="Helical" evidence="6">
    <location>
        <begin position="332"/>
        <end position="351"/>
    </location>
</feature>
<feature type="region of interest" description="Disordered" evidence="5">
    <location>
        <begin position="199"/>
        <end position="230"/>
    </location>
</feature>
<dbReference type="PANTHER" id="PTHR23523:SF2">
    <property type="entry name" value="2-NITROIMIDAZOLE TRANSPORTER"/>
    <property type="match status" value="1"/>
</dbReference>
<dbReference type="Gene3D" id="1.20.1250.20">
    <property type="entry name" value="MFS general substrate transporter like domains"/>
    <property type="match status" value="1"/>
</dbReference>
<reference evidence="8" key="1">
    <citation type="submission" date="2021-03" db="EMBL/GenBank/DDBJ databases">
        <title>Agromyces archimandritus sp. nov., isolated from the cockroach Archimandrita tessellata.</title>
        <authorList>
            <person name="Guzman J."/>
            <person name="Ortuzar M."/>
            <person name="Poehlein A."/>
            <person name="Daniel R."/>
            <person name="Trujillo M."/>
            <person name="Vilcinskas A."/>
        </authorList>
    </citation>
    <scope>NUCLEOTIDE SEQUENCE</scope>
    <source>
        <strain evidence="8">G127AT</strain>
    </source>
</reference>
<proteinExistence type="predicted"/>
<dbReference type="SUPFAM" id="SSF103473">
    <property type="entry name" value="MFS general substrate transporter"/>
    <property type="match status" value="1"/>
</dbReference>
<dbReference type="AlphaFoldDB" id="A0A975FMC7"/>